<feature type="domain" description="TF-B3" evidence="8">
    <location>
        <begin position="1092"/>
        <end position="1179"/>
    </location>
</feature>
<evidence type="ECO:0000256" key="4">
    <source>
        <dbReference type="ARBA" id="ARBA00023163"/>
    </source>
</evidence>
<evidence type="ECO:0000256" key="7">
    <source>
        <dbReference type="SAM" id="Phobius"/>
    </source>
</evidence>
<comment type="subcellular location">
    <subcellularLocation>
        <location evidence="1">Nucleus</location>
    </subcellularLocation>
</comment>
<evidence type="ECO:0000256" key="3">
    <source>
        <dbReference type="ARBA" id="ARBA00023125"/>
    </source>
</evidence>
<dbReference type="InterPro" id="IPR015300">
    <property type="entry name" value="DNA-bd_pseudobarrel_sf"/>
</dbReference>
<proteinExistence type="predicted"/>
<feature type="domain" description="TF-B3" evidence="8">
    <location>
        <begin position="801"/>
        <end position="882"/>
    </location>
</feature>
<dbReference type="EMBL" id="RDQH01000328">
    <property type="protein sequence ID" value="RXI07245.1"/>
    <property type="molecule type" value="Genomic_DNA"/>
</dbReference>
<reference evidence="9 10" key="1">
    <citation type="submission" date="2018-10" db="EMBL/GenBank/DDBJ databases">
        <title>A high-quality apple genome assembly.</title>
        <authorList>
            <person name="Hu J."/>
        </authorList>
    </citation>
    <scope>NUCLEOTIDE SEQUENCE [LARGE SCALE GENOMIC DNA]</scope>
    <source>
        <strain evidence="10">cv. HFTH1</strain>
        <tissue evidence="9">Young leaf</tissue>
    </source>
</reference>
<feature type="domain" description="TF-B3" evidence="8">
    <location>
        <begin position="151"/>
        <end position="245"/>
    </location>
</feature>
<evidence type="ECO:0000313" key="10">
    <source>
        <dbReference type="Proteomes" id="UP000290289"/>
    </source>
</evidence>
<keyword evidence="7" id="KW-0812">Transmembrane</keyword>
<feature type="domain" description="TF-B3" evidence="8">
    <location>
        <begin position="325"/>
        <end position="422"/>
    </location>
</feature>
<dbReference type="Pfam" id="PF02362">
    <property type="entry name" value="B3"/>
    <property type="match status" value="8"/>
</dbReference>
<feature type="region of interest" description="Disordered" evidence="6">
    <location>
        <begin position="1010"/>
        <end position="1032"/>
    </location>
</feature>
<dbReference type="STRING" id="3750.A0A498KNH5"/>
<comment type="caution">
    <text evidence="9">The sequence shown here is derived from an EMBL/GenBank/DDBJ whole genome shotgun (WGS) entry which is preliminary data.</text>
</comment>
<keyword evidence="4" id="KW-0804">Transcription</keyword>
<evidence type="ECO:0000259" key="8">
    <source>
        <dbReference type="PROSITE" id="PS50863"/>
    </source>
</evidence>
<dbReference type="SUPFAM" id="SSF101936">
    <property type="entry name" value="DNA-binding pseudobarrel domain"/>
    <property type="match status" value="10"/>
</dbReference>
<keyword evidence="5" id="KW-0539">Nucleus</keyword>
<dbReference type="Proteomes" id="UP000290289">
    <property type="component" value="Chromosome 2"/>
</dbReference>
<keyword evidence="7" id="KW-1133">Transmembrane helix</keyword>
<sequence>MAPSNNYRYMVILLRASYPLQRLPESAVVMYGDYLRDKVVLKVPNGEKWPIGLTSRDGKVWLNKGWSKFAEFYSLDHGSLLIFSFEGDHSHFHVRIFSRSCLEKDFGSFFNVEDNLSGETDNVGSSESPLMGSCSKRNGKGPAFPLSAPPSFFKVVLDDTIRDGKIKIPPIGSMKYEDFIGDKMFLEVPNGLVWPVELSRRDCEIWLRRGWLKFARFYFLELGCLLLFTYKGVYSHFQVRIFRRNSLDMDYFNLSDEDETDSNSSGEIECQRMKHDKERRTHGGDGGMSAAHRSPKVLSRTAQSELEDKTERALAKARSFKSRNPFVVIRMRPSYISTHLKLPIYFAQEHICESGERKVTLKISDMRSWSVYKCQTCARFQDHGWKAFARDNRLEEGDVCVFENHSAMCPAAAITLLFVDFSATLELPAMASLLPETDRARPTFSATTPHFFKIIPNEASRYTKLRIPEKFVNKYGENISNPILLKLPSGVEWEIQVRTCNGDIWFDKGWPEFSEFYSLDYGDSLVFRYEGNSKFQVCIFDRSATEIEYPLPFPEVEESDEDDDESFKVLEDFPPCPRTRQKSPLPCPLPRMKKRISTSSSKKFGNKSSSRRHPLTKNEKSIALQRCIDFKSEKPHFKILPSEFAKRHLMQQPTGSAILCVPDGGTWRVKFTYANQISRFLCGWLAFVGDNDLRVGDVCVFILIKDIPLSFEVVFYRGKCKMGKINGRHVNQRPCTSSLSASEVANMSKISNQVTQRPSCLKASRVLEAANKFITKNPFFRATVRPPSKLMVYIIHRMQHVPAEFAKRLKLQKKQIAALRVGEQLWPVNIIGYNNEGSRHSHISGGWRVFAEENRLREGDVCTFELVEINDIVLKVHIFRKSIHIYVQTNTKTTLCYSHFLVAHKAKLSKLLPTQTMSQSQHYGENLSNPVHFKLPSGAEWEIEVTRRGGEVWFDKGWPKFSEFYSLGYGNSKFHACIFDRSATGIEYPLPLPGMEETDEDDDESVEILEDFPPCPRTRKKSPLPSPRPHKIKRISTSIDSTSKKLETKSTLWMKPLAENEKAIALQRAIDFKSENPHFKVAMQPSYIFNQLILPSEFAKRYLTQHPTGSVILRVPDGRTWNVKFKYENKRARFLLDWLAFVEDNNLKIGDVALKLHLKSPFTALKKLQFAPFLLLQRNVVGARKPLREARNHSQSLKDQGHIKATHLWTNLIMKMKMRTLLKSRMIFNGAREKQGRNHHYPLLNHSRKSEQVLKQQKNATSTLGQQRLNLAQNLQSKYLRSEFTQRHLNVKSAGGNAILKGPNGGTWSVKLKCENSKARFLQGWQAFVTDNNLEVDDVCVFTLMKDVKLSFEVFVFRTTEAANCRMSPTGPSDTSFSAVEAAKKFVSSNPFFRVTHGLGSSRVLRIPTSFSKHFIEKKKQIVTLRVDDRMWHHNALKLSAGWAAFAKGNCLTEGDVCIFELLDRNNISPKGFQTLAVILMLI</sequence>
<dbReference type="GO" id="GO:0003677">
    <property type="term" value="F:DNA binding"/>
    <property type="evidence" value="ECO:0007669"/>
    <property type="project" value="UniProtKB-KW"/>
</dbReference>
<accession>A0A498KNH5</accession>
<name>A0A498KNH5_MALDO</name>
<evidence type="ECO:0000256" key="5">
    <source>
        <dbReference type="ARBA" id="ARBA00023242"/>
    </source>
</evidence>
<keyword evidence="10" id="KW-1185">Reference proteome</keyword>
<feature type="domain" description="TF-B3" evidence="8">
    <location>
        <begin position="6"/>
        <end position="100"/>
    </location>
</feature>
<evidence type="ECO:0000256" key="1">
    <source>
        <dbReference type="ARBA" id="ARBA00004123"/>
    </source>
</evidence>
<feature type="compositionally biased region" description="Low complexity" evidence="6">
    <location>
        <begin position="597"/>
        <end position="608"/>
    </location>
</feature>
<evidence type="ECO:0000256" key="6">
    <source>
        <dbReference type="SAM" id="MobiDB-lite"/>
    </source>
</evidence>
<dbReference type="CDD" id="cd10017">
    <property type="entry name" value="B3_DNA"/>
    <property type="match status" value="9"/>
</dbReference>
<keyword evidence="2" id="KW-0805">Transcription regulation</keyword>
<keyword evidence="7" id="KW-0472">Membrane</keyword>
<dbReference type="PROSITE" id="PS50863">
    <property type="entry name" value="B3"/>
    <property type="match status" value="8"/>
</dbReference>
<feature type="region of interest" description="Disordered" evidence="6">
    <location>
        <begin position="594"/>
        <end position="615"/>
    </location>
</feature>
<organism evidence="9 10">
    <name type="scientific">Malus domestica</name>
    <name type="common">Apple</name>
    <name type="synonym">Pyrus malus</name>
    <dbReference type="NCBI Taxonomy" id="3750"/>
    <lineage>
        <taxon>Eukaryota</taxon>
        <taxon>Viridiplantae</taxon>
        <taxon>Streptophyta</taxon>
        <taxon>Embryophyta</taxon>
        <taxon>Tracheophyta</taxon>
        <taxon>Spermatophyta</taxon>
        <taxon>Magnoliopsida</taxon>
        <taxon>eudicotyledons</taxon>
        <taxon>Gunneridae</taxon>
        <taxon>Pentapetalae</taxon>
        <taxon>rosids</taxon>
        <taxon>fabids</taxon>
        <taxon>Rosales</taxon>
        <taxon>Rosaceae</taxon>
        <taxon>Amygdaloideae</taxon>
        <taxon>Maleae</taxon>
        <taxon>Malus</taxon>
    </lineage>
</organism>
<feature type="domain" description="TF-B3" evidence="8">
    <location>
        <begin position="450"/>
        <end position="543"/>
    </location>
</feature>
<dbReference type="InterPro" id="IPR050655">
    <property type="entry name" value="Plant_B3_domain"/>
</dbReference>
<dbReference type="Gene3D" id="2.40.330.10">
    <property type="entry name" value="DNA-binding pseudobarrel domain"/>
    <property type="match status" value="10"/>
</dbReference>
<feature type="compositionally biased region" description="Basic and acidic residues" evidence="6">
    <location>
        <begin position="269"/>
        <end position="283"/>
    </location>
</feature>
<dbReference type="GO" id="GO:0005634">
    <property type="term" value="C:nucleus"/>
    <property type="evidence" value="ECO:0007669"/>
    <property type="project" value="UniProtKB-SubCell"/>
</dbReference>
<feature type="domain" description="TF-B3" evidence="8">
    <location>
        <begin position="639"/>
        <end position="719"/>
    </location>
</feature>
<protein>
    <recommendedName>
        <fullName evidence="8">TF-B3 domain-containing protein</fullName>
    </recommendedName>
</protein>
<dbReference type="PANTHER" id="PTHR31920:SF108">
    <property type="entry name" value="B3 DOMAIN-CONTAINING TRANSCRIPTION FACTOR VRN1-LIKE"/>
    <property type="match status" value="1"/>
</dbReference>
<evidence type="ECO:0000256" key="2">
    <source>
        <dbReference type="ARBA" id="ARBA00023015"/>
    </source>
</evidence>
<keyword evidence="3" id="KW-0238">DNA-binding</keyword>
<dbReference type="PANTHER" id="PTHR31920">
    <property type="entry name" value="B3 DOMAIN-CONTAINING"/>
    <property type="match status" value="1"/>
</dbReference>
<feature type="domain" description="TF-B3" evidence="8">
    <location>
        <begin position="1299"/>
        <end position="1360"/>
    </location>
</feature>
<dbReference type="InterPro" id="IPR003340">
    <property type="entry name" value="B3_DNA-bd"/>
</dbReference>
<dbReference type="SMART" id="SM01019">
    <property type="entry name" value="B3"/>
    <property type="match status" value="9"/>
</dbReference>
<feature type="compositionally biased region" description="Basic residues" evidence="6">
    <location>
        <begin position="1017"/>
        <end position="1032"/>
    </location>
</feature>
<feature type="transmembrane region" description="Helical" evidence="7">
    <location>
        <begin position="217"/>
        <end position="237"/>
    </location>
</feature>
<feature type="region of interest" description="Disordered" evidence="6">
    <location>
        <begin position="256"/>
        <end position="308"/>
    </location>
</feature>
<gene>
    <name evidence="9" type="ORF">DVH24_026381</name>
</gene>
<evidence type="ECO:0000313" key="9">
    <source>
        <dbReference type="EMBL" id="RXI07245.1"/>
    </source>
</evidence>